<dbReference type="Proteomes" id="UP000196118">
    <property type="component" value="Chromosome"/>
</dbReference>
<evidence type="ECO:0000313" key="2">
    <source>
        <dbReference type="Proteomes" id="UP000196118"/>
    </source>
</evidence>
<dbReference type="EMBL" id="CP021474">
    <property type="protein sequence ID" value="ARW20700.1"/>
    <property type="molecule type" value="Genomic_DNA"/>
</dbReference>
<organism evidence="1 2">
    <name type="scientific">Pediococcus pentosaceus</name>
    <dbReference type="NCBI Taxonomy" id="1255"/>
    <lineage>
        <taxon>Bacteria</taxon>
        <taxon>Bacillati</taxon>
        <taxon>Bacillota</taxon>
        <taxon>Bacilli</taxon>
        <taxon>Lactobacillales</taxon>
        <taxon>Lactobacillaceae</taxon>
        <taxon>Pediococcus</taxon>
    </lineage>
</organism>
<protein>
    <recommendedName>
        <fullName evidence="3">Accessory Sec system glycosyltransferase GtfB</fullName>
    </recommendedName>
</protein>
<sequence length="282" mass="32891">MNYELVSVLRVETDNWKQQKQRAINNNSKVITLLPDPFFTCYKKEEYENMMNIVDYVTKCTYDEKNSLFFDKVPMIDGAEIFMNADGIISIIKNGVKIGEMRTFPQSRRLVQDVTYFNDDGTKDMVEEYTFDGSIFSNIYYYEDRVQEIDFTNNDGQVCLRFYFYEGEMNLITVVDPTTNAVLESYDNMIQFQKAQLQKIVGPEDQINISYLGMELDVLEKTKSKNTLYLEESAFDGSTVKGNLKLIMDDQIQYVQQAVVKHEDYDQMVDQGLNVSKVRYVD</sequence>
<evidence type="ECO:0000313" key="1">
    <source>
        <dbReference type="EMBL" id="ARW20700.1"/>
    </source>
</evidence>
<reference evidence="1 2" key="1">
    <citation type="submission" date="2017-05" db="EMBL/GenBank/DDBJ databases">
        <title>Genome sequence of Pediococcus pentosaceus strain SRCM100892.</title>
        <authorList>
            <person name="Cho S.H."/>
        </authorList>
    </citation>
    <scope>NUCLEOTIDE SEQUENCE [LARGE SCALE GENOMIC DNA]</scope>
    <source>
        <strain evidence="1 2">SRCM100892</strain>
    </source>
</reference>
<name>A0A1Y0VRA5_PEDPE</name>
<gene>
    <name evidence="1" type="ORF">S100892_02165</name>
</gene>
<accession>A0A1Y0VRA5</accession>
<dbReference type="AlphaFoldDB" id="A0A1Y0VRA5"/>
<evidence type="ECO:0008006" key="3">
    <source>
        <dbReference type="Google" id="ProtNLM"/>
    </source>
</evidence>
<proteinExistence type="predicted"/>